<proteinExistence type="predicted"/>
<dbReference type="EMBL" id="JAMZMM010000355">
    <property type="protein sequence ID" value="MCP2731590.1"/>
    <property type="molecule type" value="Genomic_DNA"/>
</dbReference>
<comment type="caution">
    <text evidence="1">The sequence shown here is derived from an EMBL/GenBank/DDBJ whole genome shotgun (WGS) entry which is preliminary data.</text>
</comment>
<organism evidence="1 2">
    <name type="scientific">Limnofasciculus baicalensis BBK-W-15</name>
    <dbReference type="NCBI Taxonomy" id="2699891"/>
    <lineage>
        <taxon>Bacteria</taxon>
        <taxon>Bacillati</taxon>
        <taxon>Cyanobacteriota</taxon>
        <taxon>Cyanophyceae</taxon>
        <taxon>Coleofasciculales</taxon>
        <taxon>Coleofasciculaceae</taxon>
        <taxon>Limnofasciculus</taxon>
        <taxon>Limnofasciculus baicalensis</taxon>
    </lineage>
</organism>
<gene>
    <name evidence="1" type="ORF">NJ959_24485</name>
</gene>
<sequence length="56" mass="5850">MVFWLFFHRSGVGNGGEGGQGGQGGQWGQWGQWGHGGNFSSPPSILYSLLPTAISG</sequence>
<reference evidence="1" key="1">
    <citation type="submission" date="2022-06" db="EMBL/GenBank/DDBJ databases">
        <title>New cyanobacteria of genus Symplocastrum in benthos of Lake Baikal.</title>
        <authorList>
            <person name="Sorokovikova E."/>
            <person name="Tikhonova I."/>
            <person name="Krasnopeev A."/>
            <person name="Evseev P."/>
            <person name="Gladkikh A."/>
            <person name="Belykh O."/>
        </authorList>
    </citation>
    <scope>NUCLEOTIDE SEQUENCE</scope>
    <source>
        <strain evidence="1">BBK-W-15</strain>
    </source>
</reference>
<protein>
    <submittedName>
        <fullName evidence="1">Uncharacterized protein</fullName>
    </submittedName>
</protein>
<evidence type="ECO:0000313" key="1">
    <source>
        <dbReference type="EMBL" id="MCP2731590.1"/>
    </source>
</evidence>
<evidence type="ECO:0000313" key="2">
    <source>
        <dbReference type="Proteomes" id="UP001204953"/>
    </source>
</evidence>
<dbReference type="AlphaFoldDB" id="A0AAE3GVV0"/>
<dbReference type="Proteomes" id="UP001204953">
    <property type="component" value="Unassembled WGS sequence"/>
</dbReference>
<accession>A0AAE3GVV0</accession>
<dbReference type="RefSeq" id="WP_254014325.1">
    <property type="nucleotide sequence ID" value="NZ_JAMZMM010000355.1"/>
</dbReference>
<name>A0AAE3GVV0_9CYAN</name>
<keyword evidence="2" id="KW-1185">Reference proteome</keyword>